<dbReference type="OrthoDB" id="203440at2759"/>
<evidence type="ECO:0000313" key="1">
    <source>
        <dbReference type="EMBL" id="ROL44827.1"/>
    </source>
</evidence>
<reference evidence="1 2" key="1">
    <citation type="submission" date="2018-10" db="EMBL/GenBank/DDBJ databases">
        <title>Genome assembly for a Yunnan-Guizhou Plateau 3E fish, Anabarilius grahami (Regan), and its evolutionary and genetic applications.</title>
        <authorList>
            <person name="Jiang W."/>
        </authorList>
    </citation>
    <scope>NUCLEOTIDE SEQUENCE [LARGE SCALE GENOMIC DNA]</scope>
    <source>
        <strain evidence="1">AG-KIZ</strain>
        <tissue evidence="1">Muscle</tissue>
    </source>
</reference>
<keyword evidence="2" id="KW-1185">Reference proteome</keyword>
<dbReference type="Proteomes" id="UP000281406">
    <property type="component" value="Unassembled WGS sequence"/>
</dbReference>
<protein>
    <submittedName>
        <fullName evidence="1">Uncharacterized protein</fullName>
    </submittedName>
</protein>
<comment type="caution">
    <text evidence="1">The sequence shown here is derived from an EMBL/GenBank/DDBJ whole genome shotgun (WGS) entry which is preliminary data.</text>
</comment>
<sequence>MHSAPQWSEDAIARLQGFACTDWEVFEGELDEQTEVITDYIKFCMDTLIPVKNIRTYPNSKQIICVSDPTTFATNLNHFYARFDASDFSAERNSILDSLPFRESLLIYFQLTKCKLNKAPGPDGITGPEINSYSSFSFSSISSYINDTGYMENINCYSCS</sequence>
<evidence type="ECO:0000313" key="2">
    <source>
        <dbReference type="Proteomes" id="UP000281406"/>
    </source>
</evidence>
<gene>
    <name evidence="1" type="ORF">DPX16_2177</name>
</gene>
<organism evidence="1 2">
    <name type="scientific">Anabarilius grahami</name>
    <name type="common">Kanglang fish</name>
    <name type="synonym">Barilius grahami</name>
    <dbReference type="NCBI Taxonomy" id="495550"/>
    <lineage>
        <taxon>Eukaryota</taxon>
        <taxon>Metazoa</taxon>
        <taxon>Chordata</taxon>
        <taxon>Craniata</taxon>
        <taxon>Vertebrata</taxon>
        <taxon>Euteleostomi</taxon>
        <taxon>Actinopterygii</taxon>
        <taxon>Neopterygii</taxon>
        <taxon>Teleostei</taxon>
        <taxon>Ostariophysi</taxon>
        <taxon>Cypriniformes</taxon>
        <taxon>Xenocyprididae</taxon>
        <taxon>Xenocypridinae</taxon>
        <taxon>Xenocypridinae incertae sedis</taxon>
        <taxon>Anabarilius</taxon>
    </lineage>
</organism>
<dbReference type="EMBL" id="RJVU01043944">
    <property type="protein sequence ID" value="ROL44827.1"/>
    <property type="molecule type" value="Genomic_DNA"/>
</dbReference>
<proteinExistence type="predicted"/>
<name>A0A3N0YF93_ANAGA</name>
<dbReference type="AlphaFoldDB" id="A0A3N0YF93"/>
<accession>A0A3N0YF93</accession>